<dbReference type="GeneID" id="22276401"/>
<dbReference type="EMBL" id="KC012913">
    <property type="protein sequence ID" value="AFX93255.1"/>
    <property type="molecule type" value="Genomic_DNA"/>
</dbReference>
<dbReference type="KEGG" id="vg:22276401"/>
<accession>A0A075BF16</accession>
<dbReference type="Proteomes" id="UP000028568">
    <property type="component" value="Segment"/>
</dbReference>
<protein>
    <recommendedName>
        <fullName evidence="3">TreD</fullName>
    </recommendedName>
</protein>
<sequence>MIIIFLTEKYDAKALKKVLEHIDNCSSRGLSYLMGKGEADVCIEKNVFRERDDVRINSNIIDEGKLCILINRHGLECSYYRGISCNIGSFVKERL</sequence>
<evidence type="ECO:0008006" key="3">
    <source>
        <dbReference type="Google" id="ProtNLM"/>
    </source>
</evidence>
<dbReference type="RefSeq" id="YP_009098138.1">
    <property type="nucleotide sequence ID" value="NC_025417.1"/>
</dbReference>
<organism evidence="1 2">
    <name type="scientific">Staphylococcus phage Team1</name>
    <dbReference type="NCBI Taxonomy" id="1262512"/>
    <lineage>
        <taxon>Viruses</taxon>
        <taxon>Duplodnaviria</taxon>
        <taxon>Heunggongvirae</taxon>
        <taxon>Uroviricota</taxon>
        <taxon>Caudoviricetes</taxon>
        <taxon>Herelleviridae</taxon>
        <taxon>Twortvirinae</taxon>
        <taxon>Kayvirus</taxon>
        <taxon>Kayvirus G1</taxon>
    </lineage>
</organism>
<evidence type="ECO:0000313" key="2">
    <source>
        <dbReference type="Proteomes" id="UP000028568"/>
    </source>
</evidence>
<proteinExistence type="predicted"/>
<reference evidence="1 2" key="1">
    <citation type="journal article" date="2014" name="PLoS ONE">
        <title>Improving the Safety of Staphylococcus aureus Polyvalent Phages by Their Production on a Staphylococcus xylosus Strain.</title>
        <authorList>
            <person name="El Haddad L."/>
            <person name="Ben Abdallah N."/>
            <person name="Plante P.L."/>
            <person name="Dumaresq J."/>
            <person name="Katsarava R."/>
            <person name="Labrie S."/>
            <person name="Corbeil J."/>
            <person name="St-Gelais D."/>
            <person name="Moineau S."/>
        </authorList>
    </citation>
    <scope>NUCLEOTIDE SEQUENCE [LARGE SCALE GENOMIC DNA]</scope>
</reference>
<name>A0A075BF16_9CAUD</name>
<evidence type="ECO:0000313" key="1">
    <source>
        <dbReference type="EMBL" id="AFX93255.1"/>
    </source>
</evidence>